<reference evidence="1 2" key="1">
    <citation type="submission" date="2020-08" db="EMBL/GenBank/DDBJ databases">
        <authorList>
            <person name="Koutsovoulos G."/>
            <person name="Danchin GJ E."/>
        </authorList>
    </citation>
    <scope>NUCLEOTIDE SEQUENCE [LARGE SCALE GENOMIC DNA]</scope>
</reference>
<accession>A0A6V7Y4Z9</accession>
<evidence type="ECO:0000313" key="1">
    <source>
        <dbReference type="EMBL" id="CAD2206606.1"/>
    </source>
</evidence>
<dbReference type="Proteomes" id="UP000580250">
    <property type="component" value="Unassembled WGS sequence"/>
</dbReference>
<organism evidence="1 2">
    <name type="scientific">Meloidogyne enterolobii</name>
    <name type="common">Root-knot nematode worm</name>
    <name type="synonym">Meloidogyne mayaguensis</name>
    <dbReference type="NCBI Taxonomy" id="390850"/>
    <lineage>
        <taxon>Eukaryota</taxon>
        <taxon>Metazoa</taxon>
        <taxon>Ecdysozoa</taxon>
        <taxon>Nematoda</taxon>
        <taxon>Chromadorea</taxon>
        <taxon>Rhabditida</taxon>
        <taxon>Tylenchina</taxon>
        <taxon>Tylenchomorpha</taxon>
        <taxon>Tylenchoidea</taxon>
        <taxon>Meloidogynidae</taxon>
        <taxon>Meloidogyninae</taxon>
        <taxon>Meloidogyne</taxon>
    </lineage>
</organism>
<sequence length="51" mass="5656">MCQVPGVNVHVSSARRQRSCVKCQASTFICQLPGVNVHVSRARRQRSCVKS</sequence>
<evidence type="ECO:0000313" key="2">
    <source>
        <dbReference type="Proteomes" id="UP000580250"/>
    </source>
</evidence>
<dbReference type="EMBL" id="CAJEWN010003126">
    <property type="protein sequence ID" value="CAD2206606.1"/>
    <property type="molecule type" value="Genomic_DNA"/>
</dbReference>
<dbReference type="AlphaFoldDB" id="A0A6V7Y4Z9"/>
<comment type="caution">
    <text evidence="1">The sequence shown here is derived from an EMBL/GenBank/DDBJ whole genome shotgun (WGS) entry which is preliminary data.</text>
</comment>
<name>A0A6V7Y4Z9_MELEN</name>
<proteinExistence type="predicted"/>
<gene>
    <name evidence="1" type="ORF">MENT_LOCUS60487</name>
</gene>
<protein>
    <submittedName>
        <fullName evidence="1">Uncharacterized protein</fullName>
    </submittedName>
</protein>